<dbReference type="Pfam" id="PF00372">
    <property type="entry name" value="Hemocyanin_M"/>
    <property type="match status" value="1"/>
</dbReference>
<feature type="domain" description="Hemocyanin middle" evidence="8">
    <location>
        <begin position="149"/>
        <end position="396"/>
    </location>
</feature>
<dbReference type="Gene3D" id="1.10.1280.10">
    <property type="entry name" value="Di-copper center containing domain from catechol oxidase"/>
    <property type="match status" value="1"/>
</dbReference>
<comment type="caution">
    <text evidence="10">The sequence shown here is derived from an EMBL/GenBank/DDBJ whole genome shotgun (WGS) entry which is preliminary data.</text>
</comment>
<comment type="similarity">
    <text evidence="2">Belongs to the tyrosinase family.</text>
</comment>
<evidence type="ECO:0000256" key="6">
    <source>
        <dbReference type="ARBA" id="ARBA00023033"/>
    </source>
</evidence>
<dbReference type="InterPro" id="IPR013788">
    <property type="entry name" value="Hemocyanin/hexamerin"/>
</dbReference>
<keyword evidence="7" id="KW-0470">Melanin biosynthesis</keyword>
<dbReference type="SUPFAM" id="SSF48050">
    <property type="entry name" value="Hemocyanin, N-terminal domain"/>
    <property type="match status" value="1"/>
</dbReference>
<dbReference type="Proteomes" id="UP000606786">
    <property type="component" value="Unassembled WGS sequence"/>
</dbReference>
<evidence type="ECO:0000256" key="2">
    <source>
        <dbReference type="ARBA" id="ARBA00009928"/>
    </source>
</evidence>
<accession>A0A811UZF3</accession>
<protein>
    <submittedName>
        <fullName evidence="10">(Mediterranean fruit fly) hypothetical protein</fullName>
    </submittedName>
</protein>
<dbReference type="GO" id="GO:0046872">
    <property type="term" value="F:metal ion binding"/>
    <property type="evidence" value="ECO:0007669"/>
    <property type="project" value="UniProtKB-KW"/>
</dbReference>
<proteinExistence type="inferred from homology"/>
<dbReference type="InterPro" id="IPR005204">
    <property type="entry name" value="Hemocyanin_N"/>
</dbReference>
<dbReference type="InterPro" id="IPR036697">
    <property type="entry name" value="Hemocyanin_N_sf"/>
</dbReference>
<dbReference type="PANTHER" id="PTHR11511:SF4">
    <property type="entry name" value="PHENOLOXIDASE 2-RELATED"/>
    <property type="match status" value="1"/>
</dbReference>
<dbReference type="PANTHER" id="PTHR11511">
    <property type="entry name" value="LARVAL STORAGE PROTEIN/PHENOLOXIDASE"/>
    <property type="match status" value="1"/>
</dbReference>
<dbReference type="Gene3D" id="1.20.1370.10">
    <property type="entry name" value="Hemocyanin, N-terminal domain"/>
    <property type="match status" value="1"/>
</dbReference>
<evidence type="ECO:0000256" key="5">
    <source>
        <dbReference type="ARBA" id="ARBA00023008"/>
    </source>
</evidence>
<dbReference type="GO" id="GO:0042438">
    <property type="term" value="P:melanin biosynthetic process"/>
    <property type="evidence" value="ECO:0007669"/>
    <property type="project" value="UniProtKB-KW"/>
</dbReference>
<dbReference type="AlphaFoldDB" id="A0A811UZF3"/>
<dbReference type="PRINTS" id="PR00187">
    <property type="entry name" value="HAEMOCYANIN"/>
</dbReference>
<dbReference type="EMBL" id="CAJHJT010000034">
    <property type="protein sequence ID" value="CAD7004662.1"/>
    <property type="molecule type" value="Genomic_DNA"/>
</dbReference>
<evidence type="ECO:0000256" key="3">
    <source>
        <dbReference type="ARBA" id="ARBA00022723"/>
    </source>
</evidence>
<keyword evidence="6" id="KW-0503">Monooxygenase</keyword>
<reference evidence="10" key="1">
    <citation type="submission" date="2020-11" db="EMBL/GenBank/DDBJ databases">
        <authorList>
            <person name="Whitehead M."/>
        </authorList>
    </citation>
    <scope>NUCLEOTIDE SEQUENCE</scope>
    <source>
        <strain evidence="10">EGII</strain>
    </source>
</reference>
<evidence type="ECO:0000256" key="7">
    <source>
        <dbReference type="ARBA" id="ARBA00023101"/>
    </source>
</evidence>
<feature type="domain" description="Hemocyanin N-terminal" evidence="9">
    <location>
        <begin position="25"/>
        <end position="139"/>
    </location>
</feature>
<keyword evidence="11" id="KW-1185">Reference proteome</keyword>
<dbReference type="PROSITE" id="PS00210">
    <property type="entry name" value="HEMOCYANIN_2"/>
    <property type="match status" value="1"/>
</dbReference>
<evidence type="ECO:0000313" key="10">
    <source>
        <dbReference type="EMBL" id="CAD7004662.1"/>
    </source>
</evidence>
<keyword evidence="4" id="KW-0560">Oxidoreductase</keyword>
<name>A0A811UZF3_CERCA</name>
<dbReference type="InterPro" id="IPR000896">
    <property type="entry name" value="Hemocyanin/hexamerin_mid_dom"/>
</dbReference>
<evidence type="ECO:0000256" key="1">
    <source>
        <dbReference type="ARBA" id="ARBA00001973"/>
    </source>
</evidence>
<evidence type="ECO:0000313" key="11">
    <source>
        <dbReference type="Proteomes" id="UP000606786"/>
    </source>
</evidence>
<dbReference type="SUPFAM" id="SSF48056">
    <property type="entry name" value="Di-copper centre-containing domain"/>
    <property type="match status" value="1"/>
</dbReference>
<organism evidence="10 11">
    <name type="scientific">Ceratitis capitata</name>
    <name type="common">Mediterranean fruit fly</name>
    <name type="synonym">Tephritis capitata</name>
    <dbReference type="NCBI Taxonomy" id="7213"/>
    <lineage>
        <taxon>Eukaryota</taxon>
        <taxon>Metazoa</taxon>
        <taxon>Ecdysozoa</taxon>
        <taxon>Arthropoda</taxon>
        <taxon>Hexapoda</taxon>
        <taxon>Insecta</taxon>
        <taxon>Pterygota</taxon>
        <taxon>Neoptera</taxon>
        <taxon>Endopterygota</taxon>
        <taxon>Diptera</taxon>
        <taxon>Brachycera</taxon>
        <taxon>Muscomorpha</taxon>
        <taxon>Tephritoidea</taxon>
        <taxon>Tephritidae</taxon>
        <taxon>Ceratitis</taxon>
        <taxon>Ceratitis</taxon>
    </lineage>
</organism>
<dbReference type="OrthoDB" id="7909208at2759"/>
<keyword evidence="3" id="KW-0479">Metal-binding</keyword>
<dbReference type="InterPro" id="IPR008922">
    <property type="entry name" value="Di-copper_centre_dom_sf"/>
</dbReference>
<sequence length="421" mass="49993">MADKYDLLLLLERPYEPVFMERGRKTIFDVPEKFLTERYRMVGNELLERFGQEAGRRISVTDITLPDLHIPMQLPRKAQFTLCIPAHRFMARRLIDIFMAMNTIDELQSVAAYAHDRVNPYLFNYALSVAVLHREDTKGVGLLSFVQSFPNKFIDRQVFRHLREECTIVPEGSRMPIVIPRDYTASELEPEHRLWYFREDFGVNLYHWQRYLVYPLEATERRVVFKERRGELFYYMYEQILARYNVERFCNKLPRVEPLNNLREFIKEGYFPKMEWPPRFDNTKLSDVKRYQDQLILDIGCLQRWMDLIYKAISEGSVIDESVNRIPLDIEVLGNIIESSEASPHRNLYGELHNMGNLFIAYAHDPEHRHLETFGVIGDLSTAMRDPAFYRWHANLQIYSKLIKLVCHHIRLRSFTTKASL</sequence>
<gene>
    <name evidence="10" type="ORF">CCAP1982_LOCUS13057</name>
</gene>
<dbReference type="GO" id="GO:0004503">
    <property type="term" value="F:tyrosinase activity"/>
    <property type="evidence" value="ECO:0007669"/>
    <property type="project" value="UniProtKB-ARBA"/>
</dbReference>
<comment type="cofactor">
    <cofactor evidence="1">
        <name>Cu(2+)</name>
        <dbReference type="ChEBI" id="CHEBI:29036"/>
    </cofactor>
</comment>
<keyword evidence="5" id="KW-0186">Copper</keyword>
<dbReference type="Pfam" id="PF03722">
    <property type="entry name" value="Hemocyanin_N"/>
    <property type="match status" value="1"/>
</dbReference>
<evidence type="ECO:0000259" key="8">
    <source>
        <dbReference type="Pfam" id="PF00372"/>
    </source>
</evidence>
<evidence type="ECO:0000259" key="9">
    <source>
        <dbReference type="Pfam" id="PF03722"/>
    </source>
</evidence>
<evidence type="ECO:0000256" key="4">
    <source>
        <dbReference type="ARBA" id="ARBA00023002"/>
    </source>
</evidence>